<dbReference type="EMBL" id="CM042891">
    <property type="protein sequence ID" value="KAI4304106.1"/>
    <property type="molecule type" value="Genomic_DNA"/>
</dbReference>
<organism evidence="1 2">
    <name type="scientific">Melastoma candidum</name>
    <dbReference type="NCBI Taxonomy" id="119954"/>
    <lineage>
        <taxon>Eukaryota</taxon>
        <taxon>Viridiplantae</taxon>
        <taxon>Streptophyta</taxon>
        <taxon>Embryophyta</taxon>
        <taxon>Tracheophyta</taxon>
        <taxon>Spermatophyta</taxon>
        <taxon>Magnoliopsida</taxon>
        <taxon>eudicotyledons</taxon>
        <taxon>Gunneridae</taxon>
        <taxon>Pentapetalae</taxon>
        <taxon>rosids</taxon>
        <taxon>malvids</taxon>
        <taxon>Myrtales</taxon>
        <taxon>Melastomataceae</taxon>
        <taxon>Melastomatoideae</taxon>
        <taxon>Melastomateae</taxon>
        <taxon>Melastoma</taxon>
    </lineage>
</organism>
<dbReference type="Proteomes" id="UP001057402">
    <property type="component" value="Chromosome 12"/>
</dbReference>
<evidence type="ECO:0000313" key="2">
    <source>
        <dbReference type="Proteomes" id="UP001057402"/>
    </source>
</evidence>
<sequence>MRRKRRRDSEYNNPQPPSRSGVVLSLPRQSAPSYVAFRCNDSAAAAVASSRDPDSASILHSRTFRPGISSWLRVPSYVYSQLVLADDAVMQGDSTPLRVVSGFYFINLESIAVVDKVIYIFPYVFTMIGRRDGALSGNVNRDLTGFPTVTFRFEGGAKLGIQAASMFYLATQQELSMAVSLHKDGAGVSLIGLMVQQYCIVGFDMDHGKQCLQRMVCQLLRED</sequence>
<gene>
    <name evidence="1" type="ORF">MLD38_039662</name>
</gene>
<protein>
    <submittedName>
        <fullName evidence="1">Uncharacterized protein</fullName>
    </submittedName>
</protein>
<proteinExistence type="predicted"/>
<keyword evidence="2" id="KW-1185">Reference proteome</keyword>
<accession>A0ACB9L2V7</accession>
<reference evidence="2" key="1">
    <citation type="journal article" date="2023" name="Front. Plant Sci.">
        <title>Chromosomal-level genome assembly of Melastoma candidum provides insights into trichome evolution.</title>
        <authorList>
            <person name="Zhong Y."/>
            <person name="Wu W."/>
            <person name="Sun C."/>
            <person name="Zou P."/>
            <person name="Liu Y."/>
            <person name="Dai S."/>
            <person name="Zhou R."/>
        </authorList>
    </citation>
    <scope>NUCLEOTIDE SEQUENCE [LARGE SCALE GENOMIC DNA]</scope>
</reference>
<name>A0ACB9L2V7_9MYRT</name>
<comment type="caution">
    <text evidence="1">The sequence shown here is derived from an EMBL/GenBank/DDBJ whole genome shotgun (WGS) entry which is preliminary data.</text>
</comment>
<evidence type="ECO:0000313" key="1">
    <source>
        <dbReference type="EMBL" id="KAI4304106.1"/>
    </source>
</evidence>